<gene>
    <name evidence="8" type="ORF">GPA10_28210</name>
</gene>
<reference evidence="8 9" key="1">
    <citation type="submission" date="2019-11" db="EMBL/GenBank/DDBJ databases">
        <title>Streptomyces typhae sp. nov., a novel endophytic actinomycete isolated from the root of cattail pollen (Typha angustifolia L.).</title>
        <authorList>
            <person name="Peng C."/>
        </authorList>
    </citation>
    <scope>NUCLEOTIDE SEQUENCE [LARGE SCALE GENOMIC DNA]</scope>
    <source>
        <strain evidence="9">p1417</strain>
    </source>
</reference>
<organism evidence="8 9">
    <name type="scientific">Streptomyces typhae</name>
    <dbReference type="NCBI Taxonomy" id="2681492"/>
    <lineage>
        <taxon>Bacteria</taxon>
        <taxon>Bacillati</taxon>
        <taxon>Actinomycetota</taxon>
        <taxon>Actinomycetes</taxon>
        <taxon>Kitasatosporales</taxon>
        <taxon>Streptomycetaceae</taxon>
        <taxon>Streptomyces</taxon>
    </lineage>
</organism>
<dbReference type="Proteomes" id="UP000483802">
    <property type="component" value="Unassembled WGS sequence"/>
</dbReference>
<feature type="compositionally biased region" description="Pro residues" evidence="5">
    <location>
        <begin position="13"/>
        <end position="22"/>
    </location>
</feature>
<evidence type="ECO:0000313" key="9">
    <source>
        <dbReference type="Proteomes" id="UP000483802"/>
    </source>
</evidence>
<feature type="active site" description="Acyl-thioester intermediate" evidence="4">
    <location>
        <position position="174"/>
    </location>
</feature>
<proteinExistence type="inferred from homology"/>
<dbReference type="InterPro" id="IPR012328">
    <property type="entry name" value="Chalcone/stilbene_synt_C"/>
</dbReference>
<evidence type="ECO:0000256" key="2">
    <source>
        <dbReference type="ARBA" id="ARBA00022679"/>
    </source>
</evidence>
<dbReference type="GO" id="GO:0030639">
    <property type="term" value="P:polyketide biosynthetic process"/>
    <property type="evidence" value="ECO:0007669"/>
    <property type="project" value="TreeGrafter"/>
</dbReference>
<evidence type="ECO:0000256" key="1">
    <source>
        <dbReference type="ARBA" id="ARBA00005531"/>
    </source>
</evidence>
<dbReference type="Pfam" id="PF00195">
    <property type="entry name" value="Chal_sti_synt_N"/>
    <property type="match status" value="1"/>
</dbReference>
<evidence type="ECO:0000259" key="7">
    <source>
        <dbReference type="Pfam" id="PF02797"/>
    </source>
</evidence>
<dbReference type="InterPro" id="IPR001099">
    <property type="entry name" value="Chalcone/stilbene_synt_N"/>
</dbReference>
<evidence type="ECO:0000256" key="4">
    <source>
        <dbReference type="PIRSR" id="PIRSR000451-1"/>
    </source>
</evidence>
<keyword evidence="9" id="KW-1185">Reference proteome</keyword>
<dbReference type="SUPFAM" id="SSF53901">
    <property type="entry name" value="Thiolase-like"/>
    <property type="match status" value="1"/>
</dbReference>
<evidence type="ECO:0000313" key="8">
    <source>
        <dbReference type="EMBL" id="MVO88542.1"/>
    </source>
</evidence>
<dbReference type="GO" id="GO:0016747">
    <property type="term" value="F:acyltransferase activity, transferring groups other than amino-acyl groups"/>
    <property type="evidence" value="ECO:0007669"/>
    <property type="project" value="InterPro"/>
</dbReference>
<dbReference type="PANTHER" id="PTHR11877:SF99">
    <property type="entry name" value="1,3,6,8-TETRAHYDROXYNAPHTHALENE SYNTHASE"/>
    <property type="match status" value="1"/>
</dbReference>
<protein>
    <submittedName>
        <fullName evidence="8">Type III polyketide synthase</fullName>
    </submittedName>
</protein>
<dbReference type="PIRSF" id="PIRSF000451">
    <property type="entry name" value="PKS_III"/>
    <property type="match status" value="1"/>
</dbReference>
<dbReference type="InterPro" id="IPR018088">
    <property type="entry name" value="Chalcone/stilbene_synthase_AS"/>
</dbReference>
<dbReference type="Gene3D" id="3.40.47.10">
    <property type="match status" value="2"/>
</dbReference>
<feature type="region of interest" description="Disordered" evidence="5">
    <location>
        <begin position="1"/>
        <end position="31"/>
    </location>
</feature>
<dbReference type="PANTHER" id="PTHR11877">
    <property type="entry name" value="HYDROXYMETHYLGLUTARYL-COA SYNTHASE"/>
    <property type="match status" value="1"/>
</dbReference>
<sequence length="395" mass="41415">MRHAPHDPTRQAPTPPHHPAPQGPARTPAATAPRVTAIHTVFPPYTYPQREILATLARTTALESEAGTLVLRKIINSSGVDTRSLALPLEKLADLARQDDFTEKNRIWLDTALDLGEQAITGALRAAGVRPRDVDAVISTTVTGLAVPSLEARLAHRVGLRPDIQRIPLFGSGCAGGAAGLARLHDYLLAHPDRVAVLLAVELCSLAHQFKDDSVANIVAGSLFGDGAAAVVATGAHRDRAPAAPTGSAAPTGPALVDTHSLLLPGTEDVLGWDIGSHGLRILLAPEVPALTGEHLPAAIHSLLDRHALTPDQITGWIVHGGGPKVFTAVEQALGLPPRALERTRRSVAEHGNLSSVSVLDILHTAMKTPPPPDTPGLVAAMGPGFAIELVLLNW</sequence>
<dbReference type="Pfam" id="PF02797">
    <property type="entry name" value="Chal_sti_synt_C"/>
    <property type="match status" value="1"/>
</dbReference>
<comment type="caution">
    <text evidence="8">The sequence shown here is derived from an EMBL/GenBank/DDBJ whole genome shotgun (WGS) entry which is preliminary data.</text>
</comment>
<dbReference type="CDD" id="cd00831">
    <property type="entry name" value="CHS_like"/>
    <property type="match status" value="1"/>
</dbReference>
<feature type="domain" description="Chalcone/stilbene synthase N-terminal" evidence="6">
    <location>
        <begin position="33"/>
        <end position="233"/>
    </location>
</feature>
<dbReference type="AlphaFoldDB" id="A0A6L6X423"/>
<dbReference type="EMBL" id="WPNZ01000017">
    <property type="protein sequence ID" value="MVO88542.1"/>
    <property type="molecule type" value="Genomic_DNA"/>
</dbReference>
<evidence type="ECO:0000259" key="6">
    <source>
        <dbReference type="Pfam" id="PF00195"/>
    </source>
</evidence>
<feature type="domain" description="Chalcone/stilbene synthase C-terminal" evidence="7">
    <location>
        <begin position="260"/>
        <end position="393"/>
    </location>
</feature>
<dbReference type="PROSITE" id="PS00441">
    <property type="entry name" value="CHALCONE_SYNTH"/>
    <property type="match status" value="1"/>
</dbReference>
<evidence type="ECO:0000256" key="5">
    <source>
        <dbReference type="SAM" id="MobiDB-lite"/>
    </source>
</evidence>
<comment type="similarity">
    <text evidence="1">Belongs to the thiolase-like superfamily. Chalcone/stilbene synthases family.</text>
</comment>
<dbReference type="InterPro" id="IPR011141">
    <property type="entry name" value="Polyketide_synthase_type-III"/>
</dbReference>
<evidence type="ECO:0000256" key="3">
    <source>
        <dbReference type="ARBA" id="ARBA00023315"/>
    </source>
</evidence>
<keyword evidence="2" id="KW-0808">Transferase</keyword>
<accession>A0A6L6X423</accession>
<dbReference type="InterPro" id="IPR016039">
    <property type="entry name" value="Thiolase-like"/>
</dbReference>
<keyword evidence="3" id="KW-0012">Acyltransferase</keyword>
<name>A0A6L6X423_9ACTN</name>